<dbReference type="InterPro" id="IPR050879">
    <property type="entry name" value="Acyltransferase_3"/>
</dbReference>
<dbReference type="PANTHER" id="PTHR23028:SF53">
    <property type="entry name" value="ACYL_TRANSF_3 DOMAIN-CONTAINING PROTEIN"/>
    <property type="match status" value="1"/>
</dbReference>
<dbReference type="EMBL" id="AP011177">
    <property type="protein sequence ID" value="BAJ01458.1"/>
    <property type="molecule type" value="Genomic_DNA"/>
</dbReference>
<dbReference type="KEGG" id="svo:SVI_1487"/>
<feature type="transmembrane region" description="Helical" evidence="1">
    <location>
        <begin position="132"/>
        <end position="154"/>
    </location>
</feature>
<evidence type="ECO:0000313" key="4">
    <source>
        <dbReference type="Proteomes" id="UP000002350"/>
    </source>
</evidence>
<dbReference type="HOGENOM" id="CLU_005679_10_2_6"/>
<feature type="transmembrane region" description="Helical" evidence="1">
    <location>
        <begin position="336"/>
        <end position="357"/>
    </location>
</feature>
<keyword evidence="4" id="KW-1185">Reference proteome</keyword>
<dbReference type="PANTHER" id="PTHR23028">
    <property type="entry name" value="ACETYLTRANSFERASE"/>
    <property type="match status" value="1"/>
</dbReference>
<name>D4ZIF9_SHEVD</name>
<organism evidence="3 4">
    <name type="scientific">Shewanella violacea (strain JCM 10179 / CIP 106290 / LMG 19151 / DSS12)</name>
    <dbReference type="NCBI Taxonomy" id="637905"/>
    <lineage>
        <taxon>Bacteria</taxon>
        <taxon>Pseudomonadati</taxon>
        <taxon>Pseudomonadota</taxon>
        <taxon>Gammaproteobacteria</taxon>
        <taxon>Alteromonadales</taxon>
        <taxon>Shewanellaceae</taxon>
        <taxon>Shewanella</taxon>
    </lineage>
</organism>
<evidence type="ECO:0000256" key="1">
    <source>
        <dbReference type="SAM" id="Phobius"/>
    </source>
</evidence>
<proteinExistence type="predicted"/>
<keyword evidence="1" id="KW-0812">Transmembrane</keyword>
<keyword evidence="1" id="KW-0472">Membrane</keyword>
<feature type="transmembrane region" description="Helical" evidence="1">
    <location>
        <begin position="161"/>
        <end position="179"/>
    </location>
</feature>
<feature type="transmembrane region" description="Helical" evidence="1">
    <location>
        <begin position="185"/>
        <end position="204"/>
    </location>
</feature>
<feature type="transmembrane region" description="Helical" evidence="1">
    <location>
        <begin position="72"/>
        <end position="94"/>
    </location>
</feature>
<feature type="transmembrane region" description="Helical" evidence="1">
    <location>
        <begin position="216"/>
        <end position="234"/>
    </location>
</feature>
<feature type="transmembrane region" description="Helical" evidence="1">
    <location>
        <begin position="269"/>
        <end position="286"/>
    </location>
</feature>
<keyword evidence="3" id="KW-0808">Transferase</keyword>
<keyword evidence="1" id="KW-1133">Transmembrane helix</keyword>
<protein>
    <submittedName>
        <fullName evidence="3">Acyltransferase family protein</fullName>
    </submittedName>
</protein>
<dbReference type="GO" id="GO:0009103">
    <property type="term" value="P:lipopolysaccharide biosynthetic process"/>
    <property type="evidence" value="ECO:0007669"/>
    <property type="project" value="TreeGrafter"/>
</dbReference>
<reference evidence="4" key="1">
    <citation type="journal article" date="2010" name="Mol. Biosyst.">
        <title>Complete genome sequence and comparative analysis of Shewanella violacea, a psychrophilic and piezophilic bacterium from deep sea floor sediments.</title>
        <authorList>
            <person name="Aono E."/>
            <person name="Baba T."/>
            <person name="Ara T."/>
            <person name="Nishi T."/>
            <person name="Nakamichi T."/>
            <person name="Inamoto E."/>
            <person name="Toyonaga H."/>
            <person name="Hasegawa M."/>
            <person name="Takai Y."/>
            <person name="Okumura Y."/>
            <person name="Baba M."/>
            <person name="Tomita M."/>
            <person name="Kato C."/>
            <person name="Oshima T."/>
            <person name="Nakasone K."/>
            <person name="Mori H."/>
        </authorList>
    </citation>
    <scope>NUCLEOTIDE SEQUENCE [LARGE SCALE GENOMIC DNA]</scope>
    <source>
        <strain evidence="4">JCM 10179 / CIP 106290 / LMG 19151 / DSS12</strain>
    </source>
</reference>
<dbReference type="Pfam" id="PF01757">
    <property type="entry name" value="Acyl_transf_3"/>
    <property type="match status" value="1"/>
</dbReference>
<evidence type="ECO:0000313" key="3">
    <source>
        <dbReference type="EMBL" id="BAJ01458.1"/>
    </source>
</evidence>
<keyword evidence="3" id="KW-0012">Acyltransferase</keyword>
<feature type="transmembrane region" description="Helical" evidence="1">
    <location>
        <begin position="306"/>
        <end position="324"/>
    </location>
</feature>
<dbReference type="Proteomes" id="UP000002350">
    <property type="component" value="Chromosome"/>
</dbReference>
<accession>D4ZIF9</accession>
<dbReference type="eggNOG" id="COG1835">
    <property type="taxonomic scope" value="Bacteria"/>
</dbReference>
<feature type="domain" description="Acyltransferase 3" evidence="2">
    <location>
        <begin position="5"/>
        <end position="300"/>
    </location>
</feature>
<dbReference type="InterPro" id="IPR002656">
    <property type="entry name" value="Acyl_transf_3_dom"/>
</dbReference>
<dbReference type="AlphaFoldDB" id="D4ZIF9"/>
<feature type="transmembrane region" description="Helical" evidence="1">
    <location>
        <begin position="7"/>
        <end position="26"/>
    </location>
</feature>
<dbReference type="STRING" id="637905.SVI_1487"/>
<evidence type="ECO:0000259" key="2">
    <source>
        <dbReference type="Pfam" id="PF01757"/>
    </source>
</evidence>
<dbReference type="RefSeq" id="WP_013050766.1">
    <property type="nucleotide sequence ID" value="NC_014012.1"/>
</dbReference>
<gene>
    <name evidence="3" type="ordered locus">SVI_1487</name>
</gene>
<sequence length="588" mass="67331">MKFRNDINGLRAIAVLPVIFFHAGVIGFNGGFLGVDVFFVISGFLITANIIKSQKSDSFSLLSFYDKRARRILPPLILTLLITTVFSFVFMLPYDLKNFGQSLVSTSFAANNILLYLTSGYWSLASEFKPLYHTWSLAVEEQYYFILPIIFILLLKKQKCLKVTVILFFIISFLSSYLIENKEFNFLMIITRFWELCAGSLLAMYMKERVTTKNDAMSIIGLFFILYSYYNPYILSNNSAIINLAPVLGTLMVIAFTKPNSIIYKILSTKLIIIIGLSSYSIYLLHQPILSFIRLATEGQVGSYKQLMWALLSIPLGYLSWRFVESPFRNKKVVSNKVFYSLIALCFMSFISLGLFLNKSYGMQQYYVFSKYSYGVNPQAYADRPYSLAKHNFESDGQKMLIIGNSFARDIYNALKENDATDGYEVIYLANYNNDISLSRNLLSHADVTILVSSSGMANKIIAPSTLKASAIESKNEMDKYSNGNYYYVGTKNFGFNNNFIKQINWDSSKNYMVEINKSNIYADKIESNIFADNYINLLELFREKNKTRIFTDDHRFISFDTDHITKDGALFLGKRILKTTKLKNIIL</sequence>
<feature type="transmembrane region" description="Helical" evidence="1">
    <location>
        <begin position="32"/>
        <end position="51"/>
    </location>
</feature>
<dbReference type="GO" id="GO:0016747">
    <property type="term" value="F:acyltransferase activity, transferring groups other than amino-acyl groups"/>
    <property type="evidence" value="ECO:0007669"/>
    <property type="project" value="InterPro"/>
</dbReference>
<dbReference type="GO" id="GO:0016020">
    <property type="term" value="C:membrane"/>
    <property type="evidence" value="ECO:0007669"/>
    <property type="project" value="TreeGrafter"/>
</dbReference>
<feature type="transmembrane region" description="Helical" evidence="1">
    <location>
        <begin position="240"/>
        <end position="257"/>
    </location>
</feature>